<evidence type="ECO:0000256" key="1">
    <source>
        <dbReference type="SAM" id="MobiDB-lite"/>
    </source>
</evidence>
<dbReference type="EMBL" id="JAWIZZ010000059">
    <property type="protein sequence ID" value="KAK5773997.1"/>
    <property type="molecule type" value="Genomic_DNA"/>
</dbReference>
<reference evidence="4" key="1">
    <citation type="submission" date="2023-07" db="EMBL/GenBank/DDBJ databases">
        <title>A draft genome of Kazachstania heterogenica Y-27499.</title>
        <authorList>
            <person name="Donic C."/>
            <person name="Kralova J.S."/>
            <person name="Fidel L."/>
            <person name="Ben-Dor S."/>
            <person name="Jung S."/>
        </authorList>
    </citation>
    <scope>NUCLEOTIDE SEQUENCE [LARGE SCALE GENOMIC DNA]</scope>
    <source>
        <strain evidence="4">Y27499</strain>
    </source>
</reference>
<dbReference type="InterPro" id="IPR025183">
    <property type="entry name" value="DUF4110"/>
</dbReference>
<feature type="compositionally biased region" description="Acidic residues" evidence="1">
    <location>
        <begin position="538"/>
        <end position="557"/>
    </location>
</feature>
<feature type="region of interest" description="Disordered" evidence="1">
    <location>
        <begin position="1"/>
        <end position="46"/>
    </location>
</feature>
<gene>
    <name evidence="3" type="ORF">RI543_004755</name>
</gene>
<dbReference type="AlphaFoldDB" id="A0AAN7WLI4"/>
<feature type="domain" description="DUF4110" evidence="2">
    <location>
        <begin position="560"/>
        <end position="642"/>
    </location>
</feature>
<keyword evidence="4" id="KW-1185">Reference proteome</keyword>
<dbReference type="Proteomes" id="UP001306508">
    <property type="component" value="Unassembled WGS sequence"/>
</dbReference>
<sequence>MAKKNKKDKEAKKARAEAKNKRNQEKAAAKNKKLMTKLSAQDSDNEDNVDLDSILAQFKLEQEKYEKINVETVDKPNKRINACMVTNPLHSKREIILFGGEYTDNETGKTVFYNDLYTFTKSNNQWKRYTSQNSPMPRSSAAMCCHSSGIALLHGGEFSSPKQSTFYHYNDTWILDTQTKEWTKIESKVGPSARSGHRITTWKNYFILYGGFRDLGSHTTYLDDTWVFDITTHKWRQLEFPKTLSIPDARSGHSFIPLANPNDGVLVYGGYCKIKAKKNLQKGKILTDYWVLKPANANDVDSLRWERRKRTGFQPSPRVGCSMAYHKGRGIMFGGVYDYDETEESMESEYYNDLFSYNVESNRWYNLSLRKSKNSCDRNAKSNSNNNVSKEQERELQELLNKILEQNNLSNSNEDDAEVEEDMMNDKEDNSIDSFSFTVSTQLPHPRFNASLTVMNDSLYIYCGIWEYGDKDYIVDSFYSIDLNRVDGVTVYWEDLKEIEAAKREGEPKSDYEDDDDDNDDDEDDSEEEIRDEKLVAENEEDEDEDNEEDEESEMEIPDDKPWLPHPKPFESLREFYIRTGPKFLEWAISSNRDARGKHLKHKSFELCQDRWWERRDQVRIEEEKLEEIGVTGNVIERDSSKPQSRRR</sequence>
<dbReference type="Pfam" id="PF24681">
    <property type="entry name" value="Kelch_KLHDC2_KLHL20_DRC7"/>
    <property type="match status" value="1"/>
</dbReference>
<organism evidence="3 4">
    <name type="scientific">Arxiozyma heterogenica</name>
    <dbReference type="NCBI Taxonomy" id="278026"/>
    <lineage>
        <taxon>Eukaryota</taxon>
        <taxon>Fungi</taxon>
        <taxon>Dikarya</taxon>
        <taxon>Ascomycota</taxon>
        <taxon>Saccharomycotina</taxon>
        <taxon>Saccharomycetes</taxon>
        <taxon>Saccharomycetales</taxon>
        <taxon>Saccharomycetaceae</taxon>
        <taxon>Arxiozyma</taxon>
    </lineage>
</organism>
<accession>A0AAN7WLI4</accession>
<dbReference type="SUPFAM" id="SSF117281">
    <property type="entry name" value="Kelch motif"/>
    <property type="match status" value="1"/>
</dbReference>
<comment type="caution">
    <text evidence="3">The sequence shown here is derived from an EMBL/GenBank/DDBJ whole genome shotgun (WGS) entry which is preliminary data.</text>
</comment>
<evidence type="ECO:0000313" key="3">
    <source>
        <dbReference type="EMBL" id="KAK5773997.1"/>
    </source>
</evidence>
<dbReference type="Gene3D" id="2.120.10.80">
    <property type="entry name" value="Kelch-type beta propeller"/>
    <property type="match status" value="1"/>
</dbReference>
<feature type="compositionally biased region" description="Acidic residues" evidence="1">
    <location>
        <begin position="413"/>
        <end position="423"/>
    </location>
</feature>
<proteinExistence type="predicted"/>
<dbReference type="PANTHER" id="PTHR46063">
    <property type="entry name" value="KELCH DOMAIN-CONTAINING PROTEIN"/>
    <property type="match status" value="1"/>
</dbReference>
<dbReference type="Pfam" id="PF13422">
    <property type="entry name" value="DUF4110"/>
    <property type="match status" value="1"/>
</dbReference>
<protein>
    <recommendedName>
        <fullName evidence="2">DUF4110 domain-containing protein</fullName>
    </recommendedName>
</protein>
<evidence type="ECO:0000313" key="4">
    <source>
        <dbReference type="Proteomes" id="UP001306508"/>
    </source>
</evidence>
<feature type="compositionally biased region" description="Acidic residues" evidence="1">
    <location>
        <begin position="512"/>
        <end position="530"/>
    </location>
</feature>
<dbReference type="PANTHER" id="PTHR46063:SF1">
    <property type="entry name" value="KELCH DOMAIN-CONTAINING PROTEIN 4"/>
    <property type="match status" value="1"/>
</dbReference>
<name>A0AAN7WLI4_9SACH</name>
<feature type="compositionally biased region" description="Basic and acidic residues" evidence="1">
    <location>
        <begin position="7"/>
        <end position="28"/>
    </location>
</feature>
<dbReference type="InterPro" id="IPR052588">
    <property type="entry name" value="Kelch_domain_protein"/>
</dbReference>
<feature type="region of interest" description="Disordered" evidence="1">
    <location>
        <begin position="405"/>
        <end position="424"/>
    </location>
</feature>
<feature type="region of interest" description="Disordered" evidence="1">
    <location>
        <begin position="503"/>
        <end position="565"/>
    </location>
</feature>
<evidence type="ECO:0000259" key="2">
    <source>
        <dbReference type="Pfam" id="PF13422"/>
    </source>
</evidence>
<feature type="region of interest" description="Disordered" evidence="1">
    <location>
        <begin position="374"/>
        <end position="395"/>
    </location>
</feature>
<dbReference type="InterPro" id="IPR015915">
    <property type="entry name" value="Kelch-typ_b-propeller"/>
</dbReference>